<dbReference type="Gene3D" id="3.90.550.10">
    <property type="entry name" value="Spore Coat Polysaccharide Biosynthesis Protein SpsA, Chain A"/>
    <property type="match status" value="1"/>
</dbReference>
<dbReference type="PANTHER" id="PTHR43179">
    <property type="entry name" value="RHAMNOSYLTRANSFERASE WBBL"/>
    <property type="match status" value="1"/>
</dbReference>
<keyword evidence="3 6" id="KW-0808">Transferase</keyword>
<evidence type="ECO:0000256" key="1">
    <source>
        <dbReference type="ARBA" id="ARBA00006739"/>
    </source>
</evidence>
<dbReference type="AlphaFoldDB" id="A0A953NAN7"/>
<feature type="domain" description="Glycosyl transferase family 1" evidence="4">
    <location>
        <begin position="715"/>
        <end position="843"/>
    </location>
</feature>
<dbReference type="Pfam" id="PF00534">
    <property type="entry name" value="Glycos_transf_1"/>
    <property type="match status" value="1"/>
</dbReference>
<dbReference type="InterPro" id="IPR001173">
    <property type="entry name" value="Glyco_trans_2-like"/>
</dbReference>
<dbReference type="EMBL" id="JAHXRI010000007">
    <property type="protein sequence ID" value="MBZ1351028.1"/>
    <property type="molecule type" value="Genomic_DNA"/>
</dbReference>
<evidence type="ECO:0000256" key="3">
    <source>
        <dbReference type="ARBA" id="ARBA00022679"/>
    </source>
</evidence>
<name>A0A953NAN7_9BURK</name>
<evidence type="ECO:0000256" key="2">
    <source>
        <dbReference type="ARBA" id="ARBA00022676"/>
    </source>
</evidence>
<proteinExistence type="inferred from homology"/>
<dbReference type="Gene3D" id="3.40.50.2000">
    <property type="entry name" value="Glycogen Phosphorylase B"/>
    <property type="match status" value="1"/>
</dbReference>
<keyword evidence="7" id="KW-1185">Reference proteome</keyword>
<evidence type="ECO:0000259" key="4">
    <source>
        <dbReference type="Pfam" id="PF00534"/>
    </source>
</evidence>
<dbReference type="Proteomes" id="UP000739565">
    <property type="component" value="Unassembled WGS sequence"/>
</dbReference>
<evidence type="ECO:0000259" key="5">
    <source>
        <dbReference type="Pfam" id="PF00535"/>
    </source>
</evidence>
<reference evidence="6" key="1">
    <citation type="submission" date="2021-07" db="EMBL/GenBank/DDBJ databases">
        <title>New genus and species of the family Alcaligenaceae.</title>
        <authorList>
            <person name="Hahn M.W."/>
        </authorList>
    </citation>
    <scope>NUCLEOTIDE SEQUENCE</scope>
    <source>
        <strain evidence="6">LF4-65</strain>
    </source>
</reference>
<dbReference type="SUPFAM" id="SSF53756">
    <property type="entry name" value="UDP-Glycosyltransferase/glycogen phosphorylase"/>
    <property type="match status" value="1"/>
</dbReference>
<dbReference type="InterPro" id="IPR001296">
    <property type="entry name" value="Glyco_trans_1"/>
</dbReference>
<dbReference type="PANTHER" id="PTHR43179:SF12">
    <property type="entry name" value="GALACTOFURANOSYLTRANSFERASE GLFT2"/>
    <property type="match status" value="1"/>
</dbReference>
<comment type="similarity">
    <text evidence="1">Belongs to the glycosyltransferase 2 family.</text>
</comment>
<feature type="domain" description="Glycosyltransferase 2-like" evidence="5">
    <location>
        <begin position="237"/>
        <end position="371"/>
    </location>
</feature>
<gene>
    <name evidence="6" type="ORF">KZZ10_10260</name>
</gene>
<dbReference type="EC" id="2.4.-.-" evidence="6"/>
<dbReference type="InterPro" id="IPR029044">
    <property type="entry name" value="Nucleotide-diphossugar_trans"/>
</dbReference>
<evidence type="ECO:0000313" key="6">
    <source>
        <dbReference type="EMBL" id="MBZ1351028.1"/>
    </source>
</evidence>
<dbReference type="GO" id="GO:0016757">
    <property type="term" value="F:glycosyltransferase activity"/>
    <property type="evidence" value="ECO:0007669"/>
    <property type="project" value="UniProtKB-KW"/>
</dbReference>
<protein>
    <submittedName>
        <fullName evidence="6">Glycosyltransferase</fullName>
        <ecNumber evidence="6">2.4.-.-</ecNumber>
    </submittedName>
</protein>
<dbReference type="RefSeq" id="WP_259661429.1">
    <property type="nucleotide sequence ID" value="NZ_JAHXRI010000007.1"/>
</dbReference>
<accession>A0A953NAN7</accession>
<sequence>MKKAHFTAEKNVRILLEADQDPIAAVAKRNGVSEFSRKYLKHNMTNRSGRLCLHNANMAYRSGDYTEALRLYVEYLDLSTYLNKSILINIKLTIKKLKSSKIKNVCHAESHISALDYFYNHLKESVKNEFDVDYYLKNNSDVKQSGVDPLDHYCNHGWCESRNPNGEFDTAWYLDTNSDVKKISINPFYHWIKFGKTEGRLGKPINQLVLHARAKKNLHRVKNNIDVNINLINKVDIIIPVYNAFEDLVECLTRFDLHTPEYSKLIIINDGSTDFRVSKYLSEYAKNNESSVYINNFDNLGFIKTVNQGMELSNNDIVVLNTDAFVPNNWLKRLMAPIYNDRDIASVTPMSNNGELSNIPLMCVPVSLQKGTADYIDEIAAQFDPIENTMLVPTGTGFCMAFARRWLNKVPKFDLIFGRGYGEEVDWCQKIIKLKGKNVLTGALFVEHRGGASFGSEKQSRIFENSKIILNRYPKYDLDVQATLKADSLFGIRVSLYFARLVKEQSNVNIYLAHTLGGGADIWLSNQIKNLTNSNQSAVVVRQSSDSSHVNLELYGDHGVTIGSILIDEIYDYFSLLRNKRIIYSCLVGAYDRFAIIDGLLKSIVHKNEKFEMLIHDYYIICKSYTLCDTNGRFCSIPNIKSCEKCYEGLSPSFDGLYETSVTSWRAEWKKRIDQADCITVFSDSSRSILLKVWPDLKEKISIKPHEVVILPRKIEFQNNDLPTIGILGNIGYHKGAGVLQNIAKISNGRVKIIVLGELDPKFSNENILVHGKYAIEEVSDLAKKYKIDRWFHPSIIPETFSFTVRECFATGLPVFAFNIGGQAEFLTNYSSGRLIEINSTDEEIINCLLTIA</sequence>
<keyword evidence="2 6" id="KW-0328">Glycosyltransferase</keyword>
<evidence type="ECO:0000313" key="7">
    <source>
        <dbReference type="Proteomes" id="UP000739565"/>
    </source>
</evidence>
<organism evidence="6 7">
    <name type="scientific">Zwartia hollandica</name>
    <dbReference type="NCBI Taxonomy" id="324606"/>
    <lineage>
        <taxon>Bacteria</taxon>
        <taxon>Pseudomonadati</taxon>
        <taxon>Pseudomonadota</taxon>
        <taxon>Betaproteobacteria</taxon>
        <taxon>Burkholderiales</taxon>
        <taxon>Alcaligenaceae</taxon>
        <taxon>Zwartia</taxon>
    </lineage>
</organism>
<dbReference type="Pfam" id="PF00535">
    <property type="entry name" value="Glycos_transf_2"/>
    <property type="match status" value="1"/>
</dbReference>
<dbReference type="SUPFAM" id="SSF53448">
    <property type="entry name" value="Nucleotide-diphospho-sugar transferases"/>
    <property type="match status" value="1"/>
</dbReference>
<comment type="caution">
    <text evidence="6">The sequence shown here is derived from an EMBL/GenBank/DDBJ whole genome shotgun (WGS) entry which is preliminary data.</text>
</comment>